<dbReference type="EMBL" id="ACZI02000003">
    <property type="protein sequence ID" value="EFV15064.2"/>
    <property type="molecule type" value="Genomic_DNA"/>
</dbReference>
<keyword evidence="4" id="KW-1185">Reference proteome</keyword>
<feature type="transmembrane region" description="Helical" evidence="2">
    <location>
        <begin position="160"/>
        <end position="178"/>
    </location>
</feature>
<dbReference type="OrthoDB" id="4162271at2"/>
<feature type="transmembrane region" description="Helical" evidence="2">
    <location>
        <begin position="307"/>
        <end position="328"/>
    </location>
</feature>
<evidence type="ECO:0008006" key="5">
    <source>
        <dbReference type="Google" id="ProtNLM"/>
    </source>
</evidence>
<reference evidence="3 4" key="1">
    <citation type="journal article" date="2011" name="Stand. Genomic Sci.">
        <title>High quality draft genome sequence of Segniliparus rugosus CDC 945(T)= (ATCC BAA-974(T)).</title>
        <authorList>
            <person name="Earl A.M."/>
            <person name="Desjardins C.A."/>
            <person name="Fitzgerald M.G."/>
            <person name="Arachchi H.M."/>
            <person name="Zeng Q."/>
            <person name="Mehta T."/>
            <person name="Griggs A."/>
            <person name="Birren B.W."/>
            <person name="Toney N.C."/>
            <person name="Carr J."/>
            <person name="Posey J."/>
            <person name="Butler W.R."/>
        </authorList>
    </citation>
    <scope>NUCLEOTIDE SEQUENCE [LARGE SCALE GENOMIC DNA]</scope>
    <source>
        <strain evidence="4">ATCC BAA-974 / DSM 45345 / CCUG 50838 / CIP 108380 / JCM 13579 / CDC 945</strain>
    </source>
</reference>
<feature type="compositionally biased region" description="Basic and acidic residues" evidence="1">
    <location>
        <begin position="1"/>
        <end position="13"/>
    </location>
</feature>
<feature type="transmembrane region" description="Helical" evidence="2">
    <location>
        <begin position="216"/>
        <end position="233"/>
    </location>
</feature>
<feature type="transmembrane region" description="Helical" evidence="2">
    <location>
        <begin position="126"/>
        <end position="148"/>
    </location>
</feature>
<dbReference type="HOGENOM" id="CLU_773606_0_0_11"/>
<dbReference type="Proteomes" id="UP000004816">
    <property type="component" value="Unassembled WGS sequence"/>
</dbReference>
<proteinExistence type="predicted"/>
<keyword evidence="2" id="KW-0472">Membrane</keyword>
<dbReference type="STRING" id="679197.HMPREF9336_00090"/>
<evidence type="ECO:0000256" key="2">
    <source>
        <dbReference type="SAM" id="Phobius"/>
    </source>
</evidence>
<evidence type="ECO:0000256" key="1">
    <source>
        <dbReference type="SAM" id="MobiDB-lite"/>
    </source>
</evidence>
<protein>
    <recommendedName>
        <fullName evidence="5">Helix-turn-helix domain-containing protein</fullName>
    </recommendedName>
</protein>
<feature type="region of interest" description="Disordered" evidence="1">
    <location>
        <begin position="1"/>
        <end position="24"/>
    </location>
</feature>
<dbReference type="RefSeq" id="WP_021030486.1">
    <property type="nucleotide sequence ID" value="NZ_KI391954.1"/>
</dbReference>
<comment type="caution">
    <text evidence="3">The sequence shown here is derived from an EMBL/GenBank/DDBJ whole genome shotgun (WGS) entry which is preliminary data.</text>
</comment>
<evidence type="ECO:0000313" key="3">
    <source>
        <dbReference type="EMBL" id="EFV15064.2"/>
    </source>
</evidence>
<feature type="transmembrane region" description="Helical" evidence="2">
    <location>
        <begin position="277"/>
        <end position="295"/>
    </location>
</feature>
<organism evidence="3 4">
    <name type="scientific">Segniliparus rugosus (strain ATCC BAA-974 / DSM 45345 / CCUG 50838 / CIP 108380 / JCM 13579 / CDC 945)</name>
    <dbReference type="NCBI Taxonomy" id="679197"/>
    <lineage>
        <taxon>Bacteria</taxon>
        <taxon>Bacillati</taxon>
        <taxon>Actinomycetota</taxon>
        <taxon>Actinomycetes</taxon>
        <taxon>Mycobacteriales</taxon>
        <taxon>Segniliparaceae</taxon>
        <taxon>Segniliparus</taxon>
    </lineage>
</organism>
<keyword evidence="2" id="KW-1133">Transmembrane helix</keyword>
<gene>
    <name evidence="3" type="ORF">HMPREF9336_00090</name>
</gene>
<dbReference type="AlphaFoldDB" id="E5XKS1"/>
<feature type="transmembrane region" description="Helical" evidence="2">
    <location>
        <begin position="185"/>
        <end position="204"/>
    </location>
</feature>
<feature type="transmembrane region" description="Helical" evidence="2">
    <location>
        <begin position="245"/>
        <end position="265"/>
    </location>
</feature>
<name>E5XKS1_SEGRC</name>
<evidence type="ECO:0000313" key="4">
    <source>
        <dbReference type="Proteomes" id="UP000004816"/>
    </source>
</evidence>
<sequence>MTQRKDGPAEPRQRGAATEPGSALDSLREELRTLRLRKGQPSLRTISHTTEWGHTTVGRALSCESIPRWDVVEAIVLRLDGDVSRARQLWMQAMEAEHQATAPANAASEAAEEPGRPRVRDDTFPALGMGFAICVFVSFVATLSFFAPRDPRTDKMATDIALSVFGGVAALAWLAVFAKRRDRRALALGLGMAGWTLWRAQGLISDDIVAIPLSPSIRDYIFLLFPLFALHGLGSEPSRRFRQKYVSAWALVAAVAAAALVSFVVESRTDLPANGVFVYALLLSTDIAMLAFALLSARAEPGWELRAAASGLGALLVADASLGALFLLPPPNPIAFLAALCYLAFTLLMSVAAGSAAS</sequence>
<keyword evidence="2" id="KW-0812">Transmembrane</keyword>
<feature type="transmembrane region" description="Helical" evidence="2">
    <location>
        <begin position="334"/>
        <end position="357"/>
    </location>
</feature>
<accession>E5XKS1</accession>